<dbReference type="InterPro" id="IPR000504">
    <property type="entry name" value="RRM_dom"/>
</dbReference>
<dbReference type="CDD" id="cd12667">
    <property type="entry name" value="RRM3_RAVER1"/>
    <property type="match status" value="1"/>
</dbReference>
<evidence type="ECO:0000256" key="2">
    <source>
        <dbReference type="ARBA" id="ARBA00004496"/>
    </source>
</evidence>
<evidence type="ECO:0000256" key="14">
    <source>
        <dbReference type="SAM" id="MobiDB-lite"/>
    </source>
</evidence>
<dbReference type="InterPro" id="IPR050502">
    <property type="entry name" value="Euk_RNA-bind_prot"/>
</dbReference>
<dbReference type="InterPro" id="IPR035979">
    <property type="entry name" value="RBD_domain_sf"/>
</dbReference>
<dbReference type="FunFam" id="3.30.70.330:FF:000125">
    <property type="entry name" value="Putative ribonucleoprotein PTB-binding 1"/>
    <property type="match status" value="1"/>
</dbReference>
<evidence type="ECO:0000256" key="11">
    <source>
        <dbReference type="ARBA" id="ARBA00072395"/>
    </source>
</evidence>
<evidence type="ECO:0000256" key="1">
    <source>
        <dbReference type="ARBA" id="ARBA00004123"/>
    </source>
</evidence>
<comment type="subcellular location">
    <subcellularLocation>
        <location evidence="2">Cytoplasm</location>
    </subcellularLocation>
    <subcellularLocation>
        <location evidence="1">Nucleus</location>
    </subcellularLocation>
</comment>
<organism evidence="16 17">
    <name type="scientific">Chelydra serpentina</name>
    <name type="common">Snapping turtle</name>
    <name type="synonym">Testudo serpentina</name>
    <dbReference type="NCBI Taxonomy" id="8475"/>
    <lineage>
        <taxon>Eukaryota</taxon>
        <taxon>Metazoa</taxon>
        <taxon>Chordata</taxon>
        <taxon>Craniata</taxon>
        <taxon>Vertebrata</taxon>
        <taxon>Euteleostomi</taxon>
        <taxon>Archelosauria</taxon>
        <taxon>Testudinata</taxon>
        <taxon>Testudines</taxon>
        <taxon>Cryptodira</taxon>
        <taxon>Durocryptodira</taxon>
        <taxon>Americhelydia</taxon>
        <taxon>Chelydroidea</taxon>
        <taxon>Chelydridae</taxon>
        <taxon>Chelydra</taxon>
    </lineage>
</organism>
<evidence type="ECO:0000313" key="17">
    <source>
        <dbReference type="Proteomes" id="UP000765507"/>
    </source>
</evidence>
<dbReference type="CDD" id="cd12663">
    <property type="entry name" value="RRM1_RAVER1"/>
    <property type="match status" value="1"/>
</dbReference>
<dbReference type="PANTHER" id="PTHR48025:SF1">
    <property type="entry name" value="RRM DOMAIN-CONTAINING PROTEIN"/>
    <property type="match status" value="1"/>
</dbReference>
<dbReference type="AlphaFoldDB" id="A0A8T1SA89"/>
<comment type="subunit">
    <text evidence="10">Interacts with PTBP1, RAVER2, VCL and ACTN1. Part of a complex containing RAVER1, VCL and ACTN1.</text>
</comment>
<accession>A0A8T1SA89</accession>
<dbReference type="SMART" id="SM00360">
    <property type="entry name" value="RRM"/>
    <property type="match status" value="3"/>
</dbReference>
<dbReference type="GO" id="GO:0005634">
    <property type="term" value="C:nucleus"/>
    <property type="evidence" value="ECO:0007669"/>
    <property type="project" value="UniProtKB-SubCell"/>
</dbReference>
<evidence type="ECO:0000256" key="13">
    <source>
        <dbReference type="PROSITE-ProRule" id="PRU00176"/>
    </source>
</evidence>
<keyword evidence="3" id="KW-0963">Cytoplasm</keyword>
<evidence type="ECO:0000256" key="5">
    <source>
        <dbReference type="ARBA" id="ARBA00022737"/>
    </source>
</evidence>
<reference evidence="16 17" key="1">
    <citation type="journal article" date="2020" name="G3 (Bethesda)">
        <title>Draft Genome of the Common Snapping Turtle, Chelydra serpentina, a Model for Phenotypic Plasticity in Reptiles.</title>
        <authorList>
            <person name="Das D."/>
            <person name="Singh S.K."/>
            <person name="Bierstedt J."/>
            <person name="Erickson A."/>
            <person name="Galli G.L.J."/>
            <person name="Crossley D.A. 2nd"/>
            <person name="Rhen T."/>
        </authorList>
    </citation>
    <scope>NUCLEOTIDE SEQUENCE [LARGE SCALE GENOMIC DNA]</scope>
    <source>
        <strain evidence="16">KW</strain>
    </source>
</reference>
<evidence type="ECO:0000256" key="9">
    <source>
        <dbReference type="ARBA" id="ARBA00058259"/>
    </source>
</evidence>
<name>A0A8T1SA89_CHESE</name>
<dbReference type="InterPro" id="IPR012677">
    <property type="entry name" value="Nucleotide-bd_a/b_plait_sf"/>
</dbReference>
<dbReference type="PROSITE" id="PS50102">
    <property type="entry name" value="RRM"/>
    <property type="match status" value="3"/>
</dbReference>
<comment type="caution">
    <text evidence="16">The sequence shown here is derived from an EMBL/GenBank/DDBJ whole genome shotgun (WGS) entry which is preliminary data.</text>
</comment>
<feature type="compositionally biased region" description="Pro residues" evidence="14">
    <location>
        <begin position="31"/>
        <end position="44"/>
    </location>
</feature>
<keyword evidence="6 13" id="KW-0694">RNA-binding</keyword>
<keyword evidence="8" id="KW-0539">Nucleus</keyword>
<evidence type="ECO:0000256" key="4">
    <source>
        <dbReference type="ARBA" id="ARBA00022553"/>
    </source>
</evidence>
<dbReference type="GO" id="GO:0005737">
    <property type="term" value="C:cytoplasm"/>
    <property type="evidence" value="ECO:0007669"/>
    <property type="project" value="UniProtKB-SubCell"/>
</dbReference>
<evidence type="ECO:0000259" key="15">
    <source>
        <dbReference type="PROSITE" id="PS50102"/>
    </source>
</evidence>
<evidence type="ECO:0000256" key="10">
    <source>
        <dbReference type="ARBA" id="ARBA00066243"/>
    </source>
</evidence>
<sequence>FPDRLPLYGLRRRRVPKMAVVSVSGAASVPSPEPPGLEPGPGPDRVPEEELPSLDPAEVRSRLERSSHQFRNRRKVLIRGLPGDVTNQEVHDLLSDYELKYCFVDKYKGTAFVTLLNGEQAESAIKKFHLSKLRDKEISVQLQPTDALLCIANLPQLYTQQQFEELVRPFGNLERCFLVYSETTGHSKGYGFVEYMKKDSAARAKSELLGKQLGTRTLYVHWTDVNQLTADLVHSKCLCVGKLPHNYSDLEELRQVFSAISAPTFCQLAYGQDGQLKGFAVLQYESAEGAEMVQQATDGLPLAGNHVRVSFCAPGPPGRSMLAALIAAQATALNRGKGLLPEPNILQILNSLGNPASIQLLLNPLLHGAVGGKQGILGAPPSMPLMTNPALSAALLQLALQNQTQAQQKPGILGDSPLSSLQHGTLGLATAPAQPGSSLLGDLASGGPLPADMTQGHVKSPILSSGGMPLASFLGPVGTERENSAMGTQVSQLTPSPGTPSTLPGLTTSILGSVISGLQKPKQMENGVSLLGEPPKDFKIPLNPYLNLHSLLPANSLGGGANKAFNLKAGVLGNVSNPRIPQPAMADPPLPSPGLAGDNYAFDYQPDLGSRMYAQARDHAGPILGGFGHSRHKMSSSPGFERSSMGPPLPPFYSGSPTSYFTSGLQAGLKQSHLNKAVGMPPVGTGDKILGLGPNSHSHGSHSKTPIGGQKRAFSHLLPSPEPSPEGGYIGQHSQGLGGHYADSYLKRKRIF</sequence>
<protein>
    <recommendedName>
        <fullName evidence="11">Ribonucleoprotein PTB-binding 1</fullName>
    </recommendedName>
    <alternativeName>
        <fullName evidence="12">Protein raver-1</fullName>
    </alternativeName>
</protein>
<dbReference type="Pfam" id="PF00076">
    <property type="entry name" value="RRM_1"/>
    <property type="match status" value="3"/>
</dbReference>
<dbReference type="CDD" id="cd12665">
    <property type="entry name" value="RRM2_RAVER1"/>
    <property type="match status" value="1"/>
</dbReference>
<comment type="function">
    <text evidence="9">Cooperates with PTBP1 to modulate regulated alternative splicing events. Promotes exon skipping. Cooperates with PTBP1 to modulate switching between mutually exclusive exons during maturation of the TPM1 pre-mRNA.</text>
</comment>
<feature type="non-terminal residue" evidence="16">
    <location>
        <position position="1"/>
    </location>
</feature>
<evidence type="ECO:0000256" key="8">
    <source>
        <dbReference type="ARBA" id="ARBA00023242"/>
    </source>
</evidence>
<dbReference type="GO" id="GO:0003729">
    <property type="term" value="F:mRNA binding"/>
    <property type="evidence" value="ECO:0007669"/>
    <property type="project" value="TreeGrafter"/>
</dbReference>
<feature type="compositionally biased region" description="Low complexity" evidence="14">
    <location>
        <begin position="435"/>
        <end position="451"/>
    </location>
</feature>
<evidence type="ECO:0000256" key="3">
    <source>
        <dbReference type="ARBA" id="ARBA00022490"/>
    </source>
</evidence>
<dbReference type="Gene3D" id="3.30.70.330">
    <property type="match status" value="3"/>
</dbReference>
<keyword evidence="7" id="KW-0007">Acetylation</keyword>
<proteinExistence type="predicted"/>
<dbReference type="PANTHER" id="PTHR48025">
    <property type="entry name" value="OS02G0815200 PROTEIN"/>
    <property type="match status" value="1"/>
</dbReference>
<dbReference type="InterPro" id="IPR034633">
    <property type="entry name" value="RAVER1_RRM1"/>
</dbReference>
<feature type="region of interest" description="Disordered" evidence="14">
    <location>
        <begin position="694"/>
        <end position="735"/>
    </location>
</feature>
<dbReference type="InterPro" id="IPR034635">
    <property type="entry name" value="RAVER1_RRM3"/>
</dbReference>
<gene>
    <name evidence="16" type="primary">RAVER1</name>
    <name evidence="16" type="ORF">G0U57_013023</name>
</gene>
<dbReference type="Proteomes" id="UP000765507">
    <property type="component" value="Unassembled WGS sequence"/>
</dbReference>
<dbReference type="SUPFAM" id="SSF54928">
    <property type="entry name" value="RNA-binding domain, RBD"/>
    <property type="match status" value="2"/>
</dbReference>
<keyword evidence="17" id="KW-1185">Reference proteome</keyword>
<feature type="domain" description="RRM" evidence="15">
    <location>
        <begin position="147"/>
        <end position="225"/>
    </location>
</feature>
<keyword evidence="5" id="KW-0677">Repeat</keyword>
<dbReference type="FunFam" id="3.30.70.330:FF:000116">
    <property type="entry name" value="Putative ribonucleoprotein PTB-binding 1"/>
    <property type="match status" value="1"/>
</dbReference>
<feature type="region of interest" description="Disordered" evidence="14">
    <location>
        <begin position="428"/>
        <end position="451"/>
    </location>
</feature>
<keyword evidence="4" id="KW-0597">Phosphoprotein</keyword>
<feature type="domain" description="RRM" evidence="15">
    <location>
        <begin position="236"/>
        <end position="314"/>
    </location>
</feature>
<evidence type="ECO:0000256" key="7">
    <source>
        <dbReference type="ARBA" id="ARBA00022990"/>
    </source>
</evidence>
<keyword evidence="16" id="KW-0687">Ribonucleoprotein</keyword>
<evidence type="ECO:0000313" key="16">
    <source>
        <dbReference type="EMBL" id="KAG6925992.1"/>
    </source>
</evidence>
<evidence type="ECO:0000256" key="12">
    <source>
        <dbReference type="ARBA" id="ARBA00076009"/>
    </source>
</evidence>
<dbReference type="OrthoDB" id="639027at2759"/>
<dbReference type="FunFam" id="3.30.70.330:FF:000100">
    <property type="entry name" value="Putative ribonucleoprotein PTB-binding 1"/>
    <property type="match status" value="1"/>
</dbReference>
<feature type="domain" description="RRM" evidence="15">
    <location>
        <begin position="74"/>
        <end position="145"/>
    </location>
</feature>
<evidence type="ECO:0000256" key="6">
    <source>
        <dbReference type="ARBA" id="ARBA00022884"/>
    </source>
</evidence>
<dbReference type="EMBL" id="JAHGAV010000354">
    <property type="protein sequence ID" value="KAG6925992.1"/>
    <property type="molecule type" value="Genomic_DNA"/>
</dbReference>
<dbReference type="GO" id="GO:1990904">
    <property type="term" value="C:ribonucleoprotein complex"/>
    <property type="evidence" value="ECO:0007669"/>
    <property type="project" value="UniProtKB-KW"/>
</dbReference>
<feature type="region of interest" description="Disordered" evidence="14">
    <location>
        <begin position="22"/>
        <end position="53"/>
    </location>
</feature>